<dbReference type="AlphaFoldDB" id="A0A4Z0A6X2"/>
<evidence type="ECO:0000313" key="2">
    <source>
        <dbReference type="EMBL" id="TFY82792.1"/>
    </source>
</evidence>
<dbReference type="OrthoDB" id="341421at2759"/>
<comment type="caution">
    <text evidence="2">The sequence shown here is derived from an EMBL/GenBank/DDBJ whole genome shotgun (WGS) entry which is preliminary data.</text>
</comment>
<keyword evidence="3" id="KW-1185">Reference proteome</keyword>
<dbReference type="EMBL" id="SFCI01000078">
    <property type="protein sequence ID" value="TFY82792.1"/>
    <property type="molecule type" value="Genomic_DNA"/>
</dbReference>
<gene>
    <name evidence="2" type="ORF">EWM64_g1223</name>
</gene>
<feature type="region of interest" description="Disordered" evidence="1">
    <location>
        <begin position="159"/>
        <end position="201"/>
    </location>
</feature>
<name>A0A4Z0A6X2_9AGAM</name>
<evidence type="ECO:0000313" key="3">
    <source>
        <dbReference type="Proteomes" id="UP000298061"/>
    </source>
</evidence>
<reference evidence="2 3" key="1">
    <citation type="submission" date="2019-02" db="EMBL/GenBank/DDBJ databases">
        <title>Genome sequencing of the rare red list fungi Hericium alpestre (H. flagellum).</title>
        <authorList>
            <person name="Buettner E."/>
            <person name="Kellner H."/>
        </authorList>
    </citation>
    <scope>NUCLEOTIDE SEQUENCE [LARGE SCALE GENOMIC DNA]</scope>
    <source>
        <strain evidence="2 3">DSM 108284</strain>
    </source>
</reference>
<evidence type="ECO:0000256" key="1">
    <source>
        <dbReference type="SAM" id="MobiDB-lite"/>
    </source>
</evidence>
<accession>A0A4Z0A6X2</accession>
<proteinExistence type="predicted"/>
<dbReference type="Proteomes" id="UP000298061">
    <property type="component" value="Unassembled WGS sequence"/>
</dbReference>
<sequence length="201" mass="21906">MTMNRSGTCATSKLLQCRNFGVYECDIASKFAGPPQAAPDLSTEDFYARKYVVRQVQQWVEANAQKKRHEEVRATYTTTTSKELPAGFMSFTDAPIESTQQTPIFHVTPATFTPSLLEGELEKIDNILAGTRFGDARRSYGGIKSGRAAGSDALMSAKKRARQSEYTRRRSRAAGSSVGVRKNIFSSPGAGNGSASMDVDD</sequence>
<organism evidence="2 3">
    <name type="scientific">Hericium alpestre</name>
    <dbReference type="NCBI Taxonomy" id="135208"/>
    <lineage>
        <taxon>Eukaryota</taxon>
        <taxon>Fungi</taxon>
        <taxon>Dikarya</taxon>
        <taxon>Basidiomycota</taxon>
        <taxon>Agaricomycotina</taxon>
        <taxon>Agaricomycetes</taxon>
        <taxon>Russulales</taxon>
        <taxon>Hericiaceae</taxon>
        <taxon>Hericium</taxon>
    </lineage>
</organism>
<dbReference type="STRING" id="135208.A0A4Z0A6X2"/>
<protein>
    <submittedName>
        <fullName evidence="2">Uncharacterized protein</fullName>
    </submittedName>
</protein>